<gene>
    <name evidence="2" type="ORF">AArcMg_3289</name>
</gene>
<organism evidence="2 3">
    <name type="scientific">Natrarchaeobaculum sulfurireducens</name>
    <dbReference type="NCBI Taxonomy" id="2044521"/>
    <lineage>
        <taxon>Archaea</taxon>
        <taxon>Methanobacteriati</taxon>
        <taxon>Methanobacteriota</taxon>
        <taxon>Stenosarchaea group</taxon>
        <taxon>Halobacteria</taxon>
        <taxon>Halobacteriales</taxon>
        <taxon>Natrialbaceae</taxon>
        <taxon>Natrarchaeobaculum</taxon>
    </lineage>
</organism>
<feature type="transmembrane region" description="Helical" evidence="1">
    <location>
        <begin position="67"/>
        <end position="92"/>
    </location>
</feature>
<keyword evidence="1" id="KW-0812">Transmembrane</keyword>
<keyword evidence="3" id="KW-1185">Reference proteome</keyword>
<sequence>MGAVAGGRGATRERLAVQTAVGLTVTAVGMVGFQLLTAIYVGGSPISVLLGLGLLVIALVAGLERKLWLSGAGFLMAIPLLLLHAIGLLVPVDGPAPPESVVDLWVLSIGVMVAGVGIAMLALSYHVAARVVEAVDA</sequence>
<keyword evidence="1" id="KW-1133">Transmembrane helix</keyword>
<dbReference type="RefSeq" id="WP_117369720.1">
    <property type="nucleotide sequence ID" value="NZ_CP027033.1"/>
</dbReference>
<dbReference type="KEGG" id="nag:AArcMg_3289"/>
<evidence type="ECO:0000256" key="1">
    <source>
        <dbReference type="SAM" id="Phobius"/>
    </source>
</evidence>
<evidence type="ECO:0000313" key="2">
    <source>
        <dbReference type="EMBL" id="AXR83273.1"/>
    </source>
</evidence>
<keyword evidence="1" id="KW-0472">Membrane</keyword>
<proteinExistence type="predicted"/>
<dbReference type="EMBL" id="CP027033">
    <property type="protein sequence ID" value="AXR83273.1"/>
    <property type="molecule type" value="Genomic_DNA"/>
</dbReference>
<feature type="transmembrane region" description="Helical" evidence="1">
    <location>
        <begin position="104"/>
        <end position="123"/>
    </location>
</feature>
<evidence type="ECO:0000313" key="3">
    <source>
        <dbReference type="Proteomes" id="UP000258613"/>
    </source>
</evidence>
<reference evidence="3" key="1">
    <citation type="submission" date="2018-02" db="EMBL/GenBank/DDBJ databases">
        <title>Phenotypic and genomic properties of facultatively anaerobic sulfur-reducing natronoarchaea from hypersaline soda lakes.</title>
        <authorList>
            <person name="Sorokin D.Y."/>
            <person name="Kublanov I.V."/>
            <person name="Roman P."/>
            <person name="Sinninghe Damste J.S."/>
            <person name="Golyshin P.N."/>
            <person name="Rojo D."/>
            <person name="Ciordia S."/>
            <person name="Mena M.D.C."/>
            <person name="Ferrer M."/>
            <person name="Messina E."/>
            <person name="Smedile F."/>
            <person name="La Spada G."/>
            <person name="La Cono V."/>
            <person name="Yakimov M.M."/>
        </authorList>
    </citation>
    <scope>NUCLEOTIDE SEQUENCE [LARGE SCALE GENOMIC DNA]</scope>
    <source>
        <strain evidence="3">AArc-Mg</strain>
    </source>
</reference>
<dbReference type="AlphaFoldDB" id="A0A346PUS8"/>
<dbReference type="GeneID" id="37643779"/>
<protein>
    <submittedName>
        <fullName evidence="2">Uncharacterized protein</fullName>
    </submittedName>
</protein>
<dbReference type="Proteomes" id="UP000258613">
    <property type="component" value="Chromosome"/>
</dbReference>
<accession>A0A346PUS8</accession>
<feature type="transmembrane region" description="Helical" evidence="1">
    <location>
        <begin position="15"/>
        <end position="33"/>
    </location>
</feature>
<feature type="transmembrane region" description="Helical" evidence="1">
    <location>
        <begin position="39"/>
        <end position="60"/>
    </location>
</feature>
<name>A0A346PUS8_9EURY</name>